<evidence type="ECO:0000256" key="1">
    <source>
        <dbReference type="ARBA" id="ARBA00022729"/>
    </source>
</evidence>
<proteinExistence type="predicted"/>
<dbReference type="GO" id="GO:0031505">
    <property type="term" value="P:fungal-type cell wall organization"/>
    <property type="evidence" value="ECO:0007669"/>
    <property type="project" value="UniProtKB-ARBA"/>
</dbReference>
<feature type="domain" description="Cell wall mannoprotein PIR1-like C-terminal" evidence="5">
    <location>
        <begin position="79"/>
        <end position="150"/>
    </location>
</feature>
<evidence type="ECO:0000256" key="2">
    <source>
        <dbReference type="ARBA" id="ARBA00022737"/>
    </source>
</evidence>
<keyword evidence="1 4" id="KW-0732">Signal</keyword>
<dbReference type="InterPro" id="IPR000420">
    <property type="entry name" value="Yeast_PIR_rpt"/>
</dbReference>
<organism evidence="6 7">
    <name type="scientific">Exophiala aquamarina CBS 119918</name>
    <dbReference type="NCBI Taxonomy" id="1182545"/>
    <lineage>
        <taxon>Eukaryota</taxon>
        <taxon>Fungi</taxon>
        <taxon>Dikarya</taxon>
        <taxon>Ascomycota</taxon>
        <taxon>Pezizomycotina</taxon>
        <taxon>Eurotiomycetes</taxon>
        <taxon>Chaetothyriomycetidae</taxon>
        <taxon>Chaetothyriales</taxon>
        <taxon>Herpotrichiellaceae</taxon>
        <taxon>Exophiala</taxon>
    </lineage>
</organism>
<keyword evidence="7" id="KW-1185">Reference proteome</keyword>
<reference evidence="6 7" key="1">
    <citation type="submission" date="2013-03" db="EMBL/GenBank/DDBJ databases">
        <title>The Genome Sequence of Exophiala aquamarina CBS 119918.</title>
        <authorList>
            <consortium name="The Broad Institute Genomics Platform"/>
            <person name="Cuomo C."/>
            <person name="de Hoog S."/>
            <person name="Gorbushina A."/>
            <person name="Walker B."/>
            <person name="Young S.K."/>
            <person name="Zeng Q."/>
            <person name="Gargeya S."/>
            <person name="Fitzgerald M."/>
            <person name="Haas B."/>
            <person name="Abouelleil A."/>
            <person name="Allen A.W."/>
            <person name="Alvarado L."/>
            <person name="Arachchi H.M."/>
            <person name="Berlin A.M."/>
            <person name="Chapman S.B."/>
            <person name="Gainer-Dewar J."/>
            <person name="Goldberg J."/>
            <person name="Griggs A."/>
            <person name="Gujja S."/>
            <person name="Hansen M."/>
            <person name="Howarth C."/>
            <person name="Imamovic A."/>
            <person name="Ireland A."/>
            <person name="Larimer J."/>
            <person name="McCowan C."/>
            <person name="Murphy C."/>
            <person name="Pearson M."/>
            <person name="Poon T.W."/>
            <person name="Priest M."/>
            <person name="Roberts A."/>
            <person name="Saif S."/>
            <person name="Shea T."/>
            <person name="Sisk P."/>
            <person name="Sykes S."/>
            <person name="Wortman J."/>
            <person name="Nusbaum C."/>
            <person name="Birren B."/>
        </authorList>
    </citation>
    <scope>NUCLEOTIDE SEQUENCE [LARGE SCALE GENOMIC DNA]</scope>
    <source>
        <strain evidence="6 7">CBS 119918</strain>
    </source>
</reference>
<dbReference type="AlphaFoldDB" id="A0A072PVQ4"/>
<dbReference type="RefSeq" id="XP_013262245.1">
    <property type="nucleotide sequence ID" value="XM_013406791.1"/>
</dbReference>
<dbReference type="GO" id="GO:0009277">
    <property type="term" value="C:fungal-type cell wall"/>
    <property type="evidence" value="ECO:0007669"/>
    <property type="project" value="TreeGrafter"/>
</dbReference>
<dbReference type="GO" id="GO:0005199">
    <property type="term" value="F:structural constituent of cell wall"/>
    <property type="evidence" value="ECO:0007669"/>
    <property type="project" value="InterPro"/>
</dbReference>
<protein>
    <recommendedName>
        <fullName evidence="5">Cell wall mannoprotein PIR1-like C-terminal domain-containing protein</fullName>
    </recommendedName>
</protein>
<dbReference type="PANTHER" id="PTHR47254">
    <property type="entry name" value="CELL WALL MANNOPROTEIN CIS3-RELATED"/>
    <property type="match status" value="1"/>
</dbReference>
<feature type="chain" id="PRO_5001683783" description="Cell wall mannoprotein PIR1-like C-terminal domain-containing protein" evidence="4">
    <location>
        <begin position="17"/>
        <end position="210"/>
    </location>
</feature>
<feature type="non-terminal residue" evidence="6">
    <location>
        <position position="210"/>
    </location>
</feature>
<feature type="signal peptide" evidence="4">
    <location>
        <begin position="1"/>
        <end position="16"/>
    </location>
</feature>
<dbReference type="GeneID" id="25279432"/>
<evidence type="ECO:0000313" key="6">
    <source>
        <dbReference type="EMBL" id="KEF59655.1"/>
    </source>
</evidence>
<accession>A0A072PVQ4</accession>
<dbReference type="STRING" id="1182545.A0A072PVQ4"/>
<dbReference type="InterPro" id="IPR051153">
    <property type="entry name" value="Yeast_CWMannoprotein_PIR"/>
</dbReference>
<dbReference type="Pfam" id="PF22799">
    <property type="entry name" value="PIR1-like_C"/>
    <property type="match status" value="1"/>
</dbReference>
<evidence type="ECO:0000256" key="3">
    <source>
        <dbReference type="SAM" id="MobiDB-lite"/>
    </source>
</evidence>
<dbReference type="Proteomes" id="UP000027920">
    <property type="component" value="Unassembled WGS sequence"/>
</dbReference>
<dbReference type="OrthoDB" id="5415592at2759"/>
<dbReference type="EMBL" id="AMGV01000003">
    <property type="protein sequence ID" value="KEF59655.1"/>
    <property type="molecule type" value="Genomic_DNA"/>
</dbReference>
<evidence type="ECO:0000259" key="5">
    <source>
        <dbReference type="Pfam" id="PF22799"/>
    </source>
</evidence>
<comment type="caution">
    <text evidence="6">The sequence shown here is derived from an EMBL/GenBank/DDBJ whole genome shotgun (WGS) entry which is preliminary data.</text>
</comment>
<dbReference type="PROSITE" id="PS50256">
    <property type="entry name" value="PIR_REPEAT_2"/>
    <property type="match status" value="1"/>
</dbReference>
<sequence>MQRTLAILALAVSALASPYPQAVTETIAPESPPPSGCMTSHEGTFQITVVNVSTSATKRDLGRRQLAGPLTLTLTDSNLYDQAGRTGYIAANYQFQFDDPPQAGAIYTSGFSLCANNSLALGGSAIFYQCLSGDFYNLYDRDWADHCVAVYFMALISSAPAPTGTVVASVTQLSDGQPQASTVVVSQISDGQPQATTGVPVSQISDGQPQ</sequence>
<dbReference type="PANTHER" id="PTHR47254:SF2">
    <property type="entry name" value="COVALENTLY-LINKED CELL WALL PROTEIN"/>
    <property type="match status" value="1"/>
</dbReference>
<dbReference type="Pfam" id="PF00399">
    <property type="entry name" value="PIR"/>
    <property type="match status" value="1"/>
</dbReference>
<gene>
    <name evidence="6" type="ORF">A1O9_04501</name>
</gene>
<dbReference type="InterPro" id="IPR054508">
    <property type="entry name" value="PIR1-like_C"/>
</dbReference>
<dbReference type="HOGENOM" id="CLU_049782_1_1_1"/>
<feature type="region of interest" description="Disordered" evidence="3">
    <location>
        <begin position="191"/>
        <end position="210"/>
    </location>
</feature>
<keyword evidence="2" id="KW-0677">Repeat</keyword>
<dbReference type="VEuPathDB" id="FungiDB:A1O9_04501"/>
<name>A0A072PVQ4_9EURO</name>
<evidence type="ECO:0000256" key="4">
    <source>
        <dbReference type="SAM" id="SignalP"/>
    </source>
</evidence>
<evidence type="ECO:0000313" key="7">
    <source>
        <dbReference type="Proteomes" id="UP000027920"/>
    </source>
</evidence>